<accession>A0A8C4R3U1</accession>
<keyword evidence="5 7" id="KW-0472">Membrane</keyword>
<feature type="transmembrane region" description="Helical" evidence="7">
    <location>
        <begin position="218"/>
        <end position="248"/>
    </location>
</feature>
<comment type="subcellular location">
    <subcellularLocation>
        <location evidence="1">Endoplasmic reticulum membrane</location>
        <topology evidence="1">Multi-pass membrane protein</topology>
    </subcellularLocation>
</comment>
<dbReference type="PANTHER" id="PTHR13285">
    <property type="entry name" value="ACYLTRANSFERASE"/>
    <property type="match status" value="1"/>
</dbReference>
<evidence type="ECO:0000313" key="8">
    <source>
        <dbReference type="Ensembl" id="ENSEBUP00000023720.1"/>
    </source>
</evidence>
<keyword evidence="2 7" id="KW-0812">Transmembrane</keyword>
<dbReference type="Proteomes" id="UP000694388">
    <property type="component" value="Unplaced"/>
</dbReference>
<feature type="transmembrane region" description="Helical" evidence="7">
    <location>
        <begin position="390"/>
        <end position="413"/>
    </location>
</feature>
<dbReference type="PANTHER" id="PTHR13285:SF20">
    <property type="entry name" value="PROTEIN-CYSTEINE N-PALMITOYLTRANSFERASE HHAT"/>
    <property type="match status" value="1"/>
</dbReference>
<evidence type="ECO:0000256" key="7">
    <source>
        <dbReference type="SAM" id="Phobius"/>
    </source>
</evidence>
<evidence type="ECO:0000256" key="4">
    <source>
        <dbReference type="ARBA" id="ARBA00022989"/>
    </source>
</evidence>
<feature type="transmembrane region" description="Helical" evidence="7">
    <location>
        <begin position="6"/>
        <end position="27"/>
    </location>
</feature>
<dbReference type="GeneTree" id="ENSGT00530000063629"/>
<feature type="transmembrane region" description="Helical" evidence="7">
    <location>
        <begin position="297"/>
        <end position="314"/>
    </location>
</feature>
<feature type="transmembrane region" description="Helical" evidence="7">
    <location>
        <begin position="186"/>
        <end position="206"/>
    </location>
</feature>
<proteinExistence type="inferred from homology"/>
<organism evidence="8 9">
    <name type="scientific">Eptatretus burgeri</name>
    <name type="common">Inshore hagfish</name>
    <dbReference type="NCBI Taxonomy" id="7764"/>
    <lineage>
        <taxon>Eukaryota</taxon>
        <taxon>Metazoa</taxon>
        <taxon>Chordata</taxon>
        <taxon>Craniata</taxon>
        <taxon>Vertebrata</taxon>
        <taxon>Cyclostomata</taxon>
        <taxon>Myxini</taxon>
        <taxon>Myxiniformes</taxon>
        <taxon>Myxinidae</taxon>
        <taxon>Eptatretinae</taxon>
        <taxon>Eptatretus</taxon>
    </lineage>
</organism>
<dbReference type="GO" id="GO:0016409">
    <property type="term" value="F:palmitoyltransferase activity"/>
    <property type="evidence" value="ECO:0007669"/>
    <property type="project" value="TreeGrafter"/>
</dbReference>
<dbReference type="AlphaFoldDB" id="A0A8C4R3U1"/>
<comment type="similarity">
    <text evidence="6">Belongs to the membrane-bound acyltransferase family. HHAT subfamily.</text>
</comment>
<dbReference type="InterPro" id="IPR051085">
    <property type="entry name" value="MB_O-acyltransferase"/>
</dbReference>
<dbReference type="InterPro" id="IPR004299">
    <property type="entry name" value="MBOAT_fam"/>
</dbReference>
<dbReference type="GO" id="GO:0005789">
    <property type="term" value="C:endoplasmic reticulum membrane"/>
    <property type="evidence" value="ECO:0007669"/>
    <property type="project" value="UniProtKB-SubCell"/>
</dbReference>
<evidence type="ECO:0000256" key="2">
    <source>
        <dbReference type="ARBA" id="ARBA00022692"/>
    </source>
</evidence>
<dbReference type="Ensembl" id="ENSEBUT00000024296.1">
    <property type="protein sequence ID" value="ENSEBUP00000023720.1"/>
    <property type="gene ID" value="ENSEBUG00000014608.1"/>
</dbReference>
<keyword evidence="4 7" id="KW-1133">Transmembrane helix</keyword>
<reference evidence="8" key="1">
    <citation type="submission" date="2025-05" db="UniProtKB">
        <authorList>
            <consortium name="Ensembl"/>
        </authorList>
    </citation>
    <scope>IDENTIFICATION</scope>
</reference>
<evidence type="ECO:0000256" key="5">
    <source>
        <dbReference type="ARBA" id="ARBA00023136"/>
    </source>
</evidence>
<evidence type="ECO:0000256" key="3">
    <source>
        <dbReference type="ARBA" id="ARBA00022824"/>
    </source>
</evidence>
<sequence>MPWHRTWYHGGAVHLPVGCAILLLAVVHGLTWQELQHGWHESESETYFLIFLLAMTNLRCISFSLDYCNLGTVCVTRPEGVLSCGINSGDPAAKQQVSSACDVLSKVTNVLLRSSGHASMTRLVSPMLAAAQSSTLFWFLLFIFYLPPLPNGPIVCFSDFVAQVKMPNQRRDQDGLAWAVRRMSRLVCWWLLAETMLHVLHSSAFLHHTQLLQSLSPAVLGGIALAQVSFFYVKYLVLFGLPSLVMCLDGLKPPPLPRCVTLTYSFTAIWRTFDTGLHQWLVRYIYLPLGGSQTGTLRLLLASAATFAFVAAWHGGQKDLLLWAGVNWLGVLMEYGVRSLCSKPCVKSWLSAALHPLSLRRATGLLTAVATIITIWSNLIFFAGTHVGEIYFKMFLAGGPWVLGGMLAFLYCCAQLGMEWENLAAQNHKGSV</sequence>
<evidence type="ECO:0000256" key="1">
    <source>
        <dbReference type="ARBA" id="ARBA00004477"/>
    </source>
</evidence>
<evidence type="ECO:0000256" key="6">
    <source>
        <dbReference type="ARBA" id="ARBA00038268"/>
    </source>
</evidence>
<protein>
    <submittedName>
        <fullName evidence="8">Hedgehog acyltransferase</fullName>
    </submittedName>
</protein>
<keyword evidence="3" id="KW-0256">Endoplasmic reticulum</keyword>
<feature type="transmembrane region" description="Helical" evidence="7">
    <location>
        <begin position="362"/>
        <end position="384"/>
    </location>
</feature>
<dbReference type="Ensembl" id="ENSEBUT00000024359.1">
    <property type="protein sequence ID" value="ENSEBUP00000023783.1"/>
    <property type="gene ID" value="ENSEBUG00000014608.1"/>
</dbReference>
<dbReference type="Pfam" id="PF03062">
    <property type="entry name" value="MBOAT"/>
    <property type="match status" value="1"/>
</dbReference>
<name>A0A8C4R3U1_EPTBU</name>
<evidence type="ECO:0000313" key="9">
    <source>
        <dbReference type="Proteomes" id="UP000694388"/>
    </source>
</evidence>
<keyword evidence="9" id="KW-1185">Reference proteome</keyword>